<evidence type="ECO:0000256" key="1">
    <source>
        <dbReference type="SAM" id="MobiDB-lite"/>
    </source>
</evidence>
<name>A0A562U1D9_9SPHI</name>
<protein>
    <submittedName>
        <fullName evidence="4">OstA-like protein</fullName>
    </submittedName>
</protein>
<organism evidence="4 5">
    <name type="scientific">Mucilaginibacter frigoritolerans</name>
    <dbReference type="NCBI Taxonomy" id="652788"/>
    <lineage>
        <taxon>Bacteria</taxon>
        <taxon>Pseudomonadati</taxon>
        <taxon>Bacteroidota</taxon>
        <taxon>Sphingobacteriia</taxon>
        <taxon>Sphingobacteriales</taxon>
        <taxon>Sphingobacteriaceae</taxon>
        <taxon>Mucilaginibacter</taxon>
    </lineage>
</organism>
<evidence type="ECO:0000313" key="4">
    <source>
        <dbReference type="EMBL" id="TWI99368.1"/>
    </source>
</evidence>
<dbReference type="RefSeq" id="WP_170227752.1">
    <property type="nucleotide sequence ID" value="NZ_VLLI01000007.1"/>
</dbReference>
<evidence type="ECO:0000259" key="3">
    <source>
        <dbReference type="Pfam" id="PF13100"/>
    </source>
</evidence>
<comment type="caution">
    <text evidence="4">The sequence shown here is derived from an EMBL/GenBank/DDBJ whole genome shotgun (WGS) entry which is preliminary data.</text>
</comment>
<dbReference type="Proteomes" id="UP000317010">
    <property type="component" value="Unassembled WGS sequence"/>
</dbReference>
<gene>
    <name evidence="4" type="ORF">JN11_02685</name>
</gene>
<proteinExistence type="predicted"/>
<dbReference type="Gene3D" id="2.60.450.10">
    <property type="entry name" value="Lipopolysaccharide (LPS) transport protein A like domain"/>
    <property type="match status" value="1"/>
</dbReference>
<sequence length="893" mass="99675">MRKYVLSIVLLLITAAALCQKKSVVNLVHSTSSTGIKLNGKDVIKVYQGTFKQDYSTLTSDSAYFYPQDNAFDAFGHVIINQGDTLNIYSDKLNYNGNTKTAILTDNVRMVDKDATLTTNHLNYNTASRIGTYTDGGKLVNKDNTLLSKNGYYFAFTRDSYFRYNVSLTTPDALVITDTMRYNTGSKISYFYGPTHIYSLPKKGEKKKDQDTLYTENGYYNTVIEQAAFGKNNLYKSGTKSLKGDSLFYDKLKGYGRAVMHVTFKDEEQKTTIKGNLGTYFKEKELTVMTQDPYVIMVTEKKDSTQTDSTTKATKSDSVAKADAAIVKSLDKTKGIGNMDQLIKQTIPTHSIPLKDINMKPDSALKKLNLPAKDINTKADSALKKLHMPGKDTLQKADSILRRQAAANKGLVTQADSALKKASKNKELRNKVDSALKNVPGSIKTAATSKQNQQKLKDLVKSKTGKDVPDTTLRTRKDTGKTKLDSIFMSADTIETQIMTYKDLKIYQEKQRLAHIRDTTGKSKKPKVQGKESKYLTASYVGLSRDTSFFHSEYFGKPKPKVVKKKPVKAPTKKQLMLDSLQKKQMADSIDMAKKLEPSDTARIRIIIGHHHFKMFKSDLQAKSDSMFYSGADSTMRCYVNPMMWTEGSQLSGDTIHLQMKHKKMDNMTMWPNAFIVNTEKKDSVHFNQVGGKRMRGFFKNDKLWRMFIEGNAESIYFSRDSAKNTISGMQRSISSRIRVDFKDNKVTTLVFYTKPENKYGPLNKFKEDDRVLKGFIWKPKDRPVSKESIIPSYTKKATAAAAKAAGKDAKNKGGKGAGKKVPGSKTTSKDSIQNKLPGLLNGIKAGKDSTGTTAPAKPTSLKTGKDSILKTDTTKKPSINMKKDTVKKNAGN</sequence>
<feature type="domain" description="Organic solvent tolerance-like N-terminal" evidence="3">
    <location>
        <begin position="23"/>
        <end position="178"/>
    </location>
</feature>
<keyword evidence="2" id="KW-0732">Signal</keyword>
<dbReference type="EMBL" id="VLLI01000007">
    <property type="protein sequence ID" value="TWI99368.1"/>
    <property type="molecule type" value="Genomic_DNA"/>
</dbReference>
<dbReference type="InterPro" id="IPR005653">
    <property type="entry name" value="OstA-like_N"/>
</dbReference>
<reference evidence="4 5" key="1">
    <citation type="submission" date="2019-07" db="EMBL/GenBank/DDBJ databases">
        <title>Genomic Encyclopedia of Archaeal and Bacterial Type Strains, Phase II (KMG-II): from individual species to whole genera.</title>
        <authorList>
            <person name="Goeker M."/>
        </authorList>
    </citation>
    <scope>NUCLEOTIDE SEQUENCE [LARGE SCALE GENOMIC DNA]</scope>
    <source>
        <strain evidence="4 5">ATCC BAA-1854</strain>
    </source>
</reference>
<accession>A0A562U1D9</accession>
<keyword evidence="5" id="KW-1185">Reference proteome</keyword>
<evidence type="ECO:0000313" key="5">
    <source>
        <dbReference type="Proteomes" id="UP000317010"/>
    </source>
</evidence>
<feature type="region of interest" description="Disordered" evidence="1">
    <location>
        <begin position="805"/>
        <end position="893"/>
    </location>
</feature>
<dbReference type="AlphaFoldDB" id="A0A562U1D9"/>
<feature type="signal peptide" evidence="2">
    <location>
        <begin position="1"/>
        <end position="21"/>
    </location>
</feature>
<dbReference type="Pfam" id="PF13100">
    <property type="entry name" value="OstA_2"/>
    <property type="match status" value="1"/>
</dbReference>
<feature type="compositionally biased region" description="Polar residues" evidence="1">
    <location>
        <begin position="825"/>
        <end position="835"/>
    </location>
</feature>
<evidence type="ECO:0000256" key="2">
    <source>
        <dbReference type="SAM" id="SignalP"/>
    </source>
</evidence>
<feature type="compositionally biased region" description="Basic and acidic residues" evidence="1">
    <location>
        <begin position="864"/>
        <end position="893"/>
    </location>
</feature>
<feature type="chain" id="PRO_5021929599" evidence="2">
    <location>
        <begin position="22"/>
        <end position="893"/>
    </location>
</feature>